<keyword evidence="10 16" id="KW-1133">Transmembrane helix</keyword>
<evidence type="ECO:0000256" key="2">
    <source>
        <dbReference type="ARBA" id="ARBA00012513"/>
    </source>
</evidence>
<accession>A0A8S0RLX2</accession>
<evidence type="ECO:0000256" key="14">
    <source>
        <dbReference type="ARBA" id="ARBA00048679"/>
    </source>
</evidence>
<evidence type="ECO:0000256" key="4">
    <source>
        <dbReference type="ARBA" id="ARBA00022679"/>
    </source>
</evidence>
<evidence type="ECO:0000256" key="10">
    <source>
        <dbReference type="ARBA" id="ARBA00022989"/>
    </source>
</evidence>
<keyword evidence="4" id="KW-0808">Transferase</keyword>
<dbReference type="SMART" id="SM00220">
    <property type="entry name" value="S_TKc"/>
    <property type="match status" value="1"/>
</dbReference>
<dbReference type="Gene3D" id="1.10.510.10">
    <property type="entry name" value="Transferase(Phosphotransferase) domain 1"/>
    <property type="match status" value="1"/>
</dbReference>
<evidence type="ECO:0000256" key="5">
    <source>
        <dbReference type="ARBA" id="ARBA00022692"/>
    </source>
</evidence>
<dbReference type="EMBL" id="CACTIH010003644">
    <property type="protein sequence ID" value="CAA2980249.1"/>
    <property type="molecule type" value="Genomic_DNA"/>
</dbReference>
<dbReference type="PROSITE" id="PS50011">
    <property type="entry name" value="PROTEIN_KINASE_DOM"/>
    <property type="match status" value="1"/>
</dbReference>
<comment type="subcellular location">
    <subcellularLocation>
        <location evidence="1">Membrane</location>
        <topology evidence="1">Single-pass type I membrane protein</topology>
    </subcellularLocation>
</comment>
<evidence type="ECO:0000313" key="20">
    <source>
        <dbReference type="Proteomes" id="UP000594638"/>
    </source>
</evidence>
<keyword evidence="19" id="KW-0675">Receptor</keyword>
<name>A0A8S0RLX2_OLEEU</name>
<keyword evidence="5 16" id="KW-0812">Transmembrane</keyword>
<organism evidence="19 20">
    <name type="scientific">Olea europaea subsp. europaea</name>
    <dbReference type="NCBI Taxonomy" id="158383"/>
    <lineage>
        <taxon>Eukaryota</taxon>
        <taxon>Viridiplantae</taxon>
        <taxon>Streptophyta</taxon>
        <taxon>Embryophyta</taxon>
        <taxon>Tracheophyta</taxon>
        <taxon>Spermatophyta</taxon>
        <taxon>Magnoliopsida</taxon>
        <taxon>eudicotyledons</taxon>
        <taxon>Gunneridae</taxon>
        <taxon>Pentapetalae</taxon>
        <taxon>asterids</taxon>
        <taxon>lamiids</taxon>
        <taxon>Lamiales</taxon>
        <taxon>Oleaceae</taxon>
        <taxon>Oleeae</taxon>
        <taxon>Olea</taxon>
    </lineage>
</organism>
<dbReference type="SUPFAM" id="SSF56112">
    <property type="entry name" value="Protein kinase-like (PK-like)"/>
    <property type="match status" value="1"/>
</dbReference>
<dbReference type="InterPro" id="IPR017441">
    <property type="entry name" value="Protein_kinase_ATP_BS"/>
</dbReference>
<dbReference type="PROSITE" id="PS00107">
    <property type="entry name" value="PROTEIN_KINASE_ATP"/>
    <property type="match status" value="1"/>
</dbReference>
<keyword evidence="12" id="KW-0325">Glycoprotein</keyword>
<keyword evidence="9 15" id="KW-0067">ATP-binding</keyword>
<dbReference type="InterPro" id="IPR011009">
    <property type="entry name" value="Kinase-like_dom_sf"/>
</dbReference>
<dbReference type="Pfam" id="PF14380">
    <property type="entry name" value="WAK_assoc"/>
    <property type="match status" value="1"/>
</dbReference>
<dbReference type="GO" id="GO:0016020">
    <property type="term" value="C:membrane"/>
    <property type="evidence" value="ECO:0007669"/>
    <property type="project" value="UniProtKB-SubCell"/>
</dbReference>
<dbReference type="FunFam" id="1.10.510.10:FF:000590">
    <property type="entry name" value="PR5-like receptor kinase"/>
    <property type="match status" value="1"/>
</dbReference>
<evidence type="ECO:0000256" key="7">
    <source>
        <dbReference type="ARBA" id="ARBA00022741"/>
    </source>
</evidence>
<dbReference type="GO" id="GO:0004674">
    <property type="term" value="F:protein serine/threonine kinase activity"/>
    <property type="evidence" value="ECO:0007669"/>
    <property type="project" value="UniProtKB-KW"/>
</dbReference>
<evidence type="ECO:0000256" key="6">
    <source>
        <dbReference type="ARBA" id="ARBA00022729"/>
    </source>
</evidence>
<dbReference type="Pfam" id="PF00069">
    <property type="entry name" value="Pkinase"/>
    <property type="match status" value="1"/>
</dbReference>
<feature type="signal peptide" evidence="17">
    <location>
        <begin position="1"/>
        <end position="25"/>
    </location>
</feature>
<keyword evidence="20" id="KW-1185">Reference proteome</keyword>
<feature type="domain" description="Protein kinase" evidence="18">
    <location>
        <begin position="335"/>
        <end position="622"/>
    </location>
</feature>
<evidence type="ECO:0000256" key="8">
    <source>
        <dbReference type="ARBA" id="ARBA00022777"/>
    </source>
</evidence>
<dbReference type="AlphaFoldDB" id="A0A8S0RLX2"/>
<dbReference type="Pfam" id="PF13947">
    <property type="entry name" value="GUB_WAK_bind"/>
    <property type="match status" value="1"/>
</dbReference>
<dbReference type="PANTHER" id="PTHR27009">
    <property type="entry name" value="RUST RESISTANCE KINASE LR10-RELATED"/>
    <property type="match status" value="1"/>
</dbReference>
<dbReference type="InterPro" id="IPR025287">
    <property type="entry name" value="WAK_GUB"/>
</dbReference>
<evidence type="ECO:0000259" key="18">
    <source>
        <dbReference type="PROSITE" id="PS50011"/>
    </source>
</evidence>
<reference evidence="19 20" key="1">
    <citation type="submission" date="2019-12" db="EMBL/GenBank/DDBJ databases">
        <authorList>
            <person name="Alioto T."/>
            <person name="Alioto T."/>
            <person name="Gomez Garrido J."/>
        </authorList>
    </citation>
    <scope>NUCLEOTIDE SEQUENCE [LARGE SCALE GENOMIC DNA]</scope>
</reference>
<evidence type="ECO:0000256" key="11">
    <source>
        <dbReference type="ARBA" id="ARBA00023136"/>
    </source>
</evidence>
<keyword evidence="8 19" id="KW-0418">Kinase</keyword>
<feature type="transmembrane region" description="Helical" evidence="16">
    <location>
        <begin position="275"/>
        <end position="292"/>
    </location>
</feature>
<keyword evidence="7 15" id="KW-0547">Nucleotide-binding</keyword>
<evidence type="ECO:0000256" key="1">
    <source>
        <dbReference type="ARBA" id="ARBA00004479"/>
    </source>
</evidence>
<evidence type="ECO:0000313" key="19">
    <source>
        <dbReference type="EMBL" id="CAA2980249.1"/>
    </source>
</evidence>
<protein>
    <recommendedName>
        <fullName evidence="2">non-specific serine/threonine protein kinase</fullName>
        <ecNumber evidence="2">2.7.11.1</ecNumber>
    </recommendedName>
</protein>
<proteinExistence type="predicted"/>
<dbReference type="InterPro" id="IPR032872">
    <property type="entry name" value="WAK_assoc_C"/>
</dbReference>
<evidence type="ECO:0000256" key="3">
    <source>
        <dbReference type="ARBA" id="ARBA00022527"/>
    </source>
</evidence>
<comment type="caution">
    <text evidence="19">The sequence shown here is derived from an EMBL/GenBank/DDBJ whole genome shotgun (WGS) entry which is preliminary data.</text>
</comment>
<evidence type="ECO:0000256" key="17">
    <source>
        <dbReference type="SAM" id="SignalP"/>
    </source>
</evidence>
<dbReference type="EC" id="2.7.11.1" evidence="2"/>
<dbReference type="Gramene" id="OE9A046104T1">
    <property type="protein sequence ID" value="OE9A046104C1"/>
    <property type="gene ID" value="OE9A046104"/>
</dbReference>
<keyword evidence="6 17" id="KW-0732">Signal</keyword>
<dbReference type="InterPro" id="IPR008271">
    <property type="entry name" value="Ser/Thr_kinase_AS"/>
</dbReference>
<dbReference type="PROSITE" id="PS00108">
    <property type="entry name" value="PROTEIN_KINASE_ST"/>
    <property type="match status" value="1"/>
</dbReference>
<dbReference type="InterPro" id="IPR045874">
    <property type="entry name" value="LRK10/LRL21-25-like"/>
</dbReference>
<evidence type="ECO:0000256" key="16">
    <source>
        <dbReference type="SAM" id="Phobius"/>
    </source>
</evidence>
<keyword evidence="11 16" id="KW-0472">Membrane</keyword>
<evidence type="ECO:0000256" key="13">
    <source>
        <dbReference type="ARBA" id="ARBA00047899"/>
    </source>
</evidence>
<evidence type="ECO:0000256" key="9">
    <source>
        <dbReference type="ARBA" id="ARBA00022840"/>
    </source>
</evidence>
<sequence length="645" mass="73703">MKYTFFTYVYLYIFCLIFLSRKFSAADFQYEACVPRNCGNGPNITFPFYIEGLQESYCGYPGFHLNCGKHGYPMINLTESDYIVENISYTSHSFYVYNSAVLNNSNHRCLSNIRNTTLPIKEFRYGNVTRLYLLSNCIEPLPKDLSEYKVDCQGKNRDNFDLAIWDKDENLQKGLEICEKNVVAPVEVHGDEERIVVGEYEEILRRGFELNYRSAGYCSKCERDGGRCGYNTAAYSFRCFLPDGPFDMSDRRHRPYDLSDGSVDLSRRPGLVDSAISPVAVVLFYIILFTFYERKHMWNLKGKMQNDKDIELFLKNNENLATRRYNYSDLMKMTNSLSDNLGEGSFASVYKGKLSDGRLVAVKIFKESKGYGEKIINEVASMSRTSHVNIVTLLGFCFEGSTRALIYDFMPNGSLEKFIFSKAESQLGWEQLFQIALGIAHGIEYLHQGCNTRILHFDIKPHNILLDTDFNPKISDFGLARLCPNRSSIVPMPGARGTIGYIAPEILCRNFGNVSHKSDVYSYGMMILEMAGETKNIEVGIDHSSENYFPNWIYKKLEQSVKLDLNIIVNANEHLRIRKMLIVGLWCIHTDPTARPSMSRVIEMLEGNIESLQIPAKPNFFLQPREALNPSISELALTLSEVHEV</sequence>
<keyword evidence="3" id="KW-0723">Serine/threonine-protein kinase</keyword>
<dbReference type="Gene3D" id="3.30.200.20">
    <property type="entry name" value="Phosphorylase Kinase, domain 1"/>
    <property type="match status" value="1"/>
</dbReference>
<dbReference type="Proteomes" id="UP000594638">
    <property type="component" value="Unassembled WGS sequence"/>
</dbReference>
<feature type="binding site" evidence="15">
    <location>
        <position position="363"/>
    </location>
    <ligand>
        <name>ATP</name>
        <dbReference type="ChEBI" id="CHEBI:30616"/>
    </ligand>
</feature>
<dbReference type="OrthoDB" id="4062651at2759"/>
<feature type="chain" id="PRO_5035946659" description="non-specific serine/threonine protein kinase" evidence="17">
    <location>
        <begin position="26"/>
        <end position="645"/>
    </location>
</feature>
<dbReference type="GO" id="GO:0005524">
    <property type="term" value="F:ATP binding"/>
    <property type="evidence" value="ECO:0007669"/>
    <property type="project" value="UniProtKB-UniRule"/>
</dbReference>
<evidence type="ECO:0000256" key="12">
    <source>
        <dbReference type="ARBA" id="ARBA00023180"/>
    </source>
</evidence>
<comment type="catalytic activity">
    <reaction evidence="13">
        <text>L-threonyl-[protein] + ATP = O-phospho-L-threonyl-[protein] + ADP + H(+)</text>
        <dbReference type="Rhea" id="RHEA:46608"/>
        <dbReference type="Rhea" id="RHEA-COMP:11060"/>
        <dbReference type="Rhea" id="RHEA-COMP:11605"/>
        <dbReference type="ChEBI" id="CHEBI:15378"/>
        <dbReference type="ChEBI" id="CHEBI:30013"/>
        <dbReference type="ChEBI" id="CHEBI:30616"/>
        <dbReference type="ChEBI" id="CHEBI:61977"/>
        <dbReference type="ChEBI" id="CHEBI:456216"/>
        <dbReference type="EC" id="2.7.11.1"/>
    </reaction>
</comment>
<gene>
    <name evidence="19" type="ORF">OLEA9_A046104</name>
</gene>
<dbReference type="InterPro" id="IPR000719">
    <property type="entry name" value="Prot_kinase_dom"/>
</dbReference>
<comment type="catalytic activity">
    <reaction evidence="14">
        <text>L-seryl-[protein] + ATP = O-phospho-L-seryl-[protein] + ADP + H(+)</text>
        <dbReference type="Rhea" id="RHEA:17989"/>
        <dbReference type="Rhea" id="RHEA-COMP:9863"/>
        <dbReference type="Rhea" id="RHEA-COMP:11604"/>
        <dbReference type="ChEBI" id="CHEBI:15378"/>
        <dbReference type="ChEBI" id="CHEBI:29999"/>
        <dbReference type="ChEBI" id="CHEBI:30616"/>
        <dbReference type="ChEBI" id="CHEBI:83421"/>
        <dbReference type="ChEBI" id="CHEBI:456216"/>
        <dbReference type="EC" id="2.7.11.1"/>
    </reaction>
</comment>
<evidence type="ECO:0000256" key="15">
    <source>
        <dbReference type="PROSITE-ProRule" id="PRU10141"/>
    </source>
</evidence>
<dbReference type="GO" id="GO:0030247">
    <property type="term" value="F:polysaccharide binding"/>
    <property type="evidence" value="ECO:0007669"/>
    <property type="project" value="InterPro"/>
</dbReference>